<dbReference type="Proteomes" id="UP001199659">
    <property type="component" value="Chromosome"/>
</dbReference>
<proteinExistence type="predicted"/>
<gene>
    <name evidence="4" type="ORF">G163CM_30170</name>
</gene>
<name>A0ABY3S878_9ENTR</name>
<evidence type="ECO:0000313" key="4">
    <source>
        <dbReference type="EMBL" id="UGS42289.1"/>
    </source>
</evidence>
<feature type="compositionally biased region" description="Basic and acidic residues" evidence="1">
    <location>
        <begin position="315"/>
        <end position="327"/>
    </location>
</feature>
<feature type="domain" description="DUF6035" evidence="2">
    <location>
        <begin position="99"/>
        <end position="275"/>
    </location>
</feature>
<evidence type="ECO:0000259" key="3">
    <source>
        <dbReference type="Pfam" id="PF25169"/>
    </source>
</evidence>
<dbReference type="Pfam" id="PF19500">
    <property type="entry name" value="DUF6035"/>
    <property type="match status" value="1"/>
</dbReference>
<dbReference type="EMBL" id="CP087880">
    <property type="protein sequence ID" value="UGS42289.1"/>
    <property type="molecule type" value="Genomic_DNA"/>
</dbReference>
<evidence type="ECO:0000256" key="1">
    <source>
        <dbReference type="SAM" id="MobiDB-lite"/>
    </source>
</evidence>
<sequence>MKIRNMSSVFLTMHDMNLDANEFLDNCSDEEFFKFRREIEEARKKFPIALCSVCYQPVVLRGDAHRTKFFAHTKNSADCPIKTTTNLTEDELRALKYNGQKEGAAHRINKEKIAKLLLLDDLFEDDVKVEATFRQENHVGISKEWRRPDISCVLKHTSIQLVIELQVSTTFLDVIISREAFYRRNGAYILWVFISFEPDKFTTLDIAYGNFANVFVFDSEAEVESEKFNKLILKCYYRKPYITKFNTISYSWECELVDFNILLFKEESKKVYYKDTENMKEIAMNELYNRAQEVKRMREQVELARQSMNNLKRNKASEKTDRVKNERPINSQYKNKQHRFNVSSLKSAQNIKNHELVQCNNCGYIGKARKIGTSVLCAKCFQPI</sequence>
<keyword evidence="5" id="KW-1185">Reference proteome</keyword>
<evidence type="ECO:0008006" key="6">
    <source>
        <dbReference type="Google" id="ProtNLM"/>
    </source>
</evidence>
<protein>
    <recommendedName>
        <fullName evidence="6">Competence protein CoiA-like family protein</fullName>
    </recommendedName>
</protein>
<dbReference type="InterPro" id="IPR046099">
    <property type="entry name" value="DUF6035"/>
</dbReference>
<evidence type="ECO:0000259" key="2">
    <source>
        <dbReference type="Pfam" id="PF19500"/>
    </source>
</evidence>
<accession>A0ABY3S878</accession>
<evidence type="ECO:0000313" key="5">
    <source>
        <dbReference type="Proteomes" id="UP001199659"/>
    </source>
</evidence>
<dbReference type="InterPro" id="IPR057152">
    <property type="entry name" value="DUF7830"/>
</dbReference>
<feature type="domain" description="DUF7830" evidence="3">
    <location>
        <begin position="18"/>
        <end position="85"/>
    </location>
</feature>
<organism evidence="4 5">
    <name type="scientific">Pseudocitrobacter corydidari</name>
    <dbReference type="NCBI Taxonomy" id="2891570"/>
    <lineage>
        <taxon>Bacteria</taxon>
        <taxon>Pseudomonadati</taxon>
        <taxon>Pseudomonadota</taxon>
        <taxon>Gammaproteobacteria</taxon>
        <taxon>Enterobacterales</taxon>
        <taxon>Enterobacteriaceae</taxon>
        <taxon>Pseudocitrobacter</taxon>
    </lineage>
</organism>
<reference evidence="4 5" key="1">
    <citation type="journal article" date="2022" name="Int. J. Syst. Evol. Microbiol.">
        <title>Pseudocitrobacter corydidari sp. nov., isolated from the Asian emerald cockroach Corydidarum magnifica.</title>
        <authorList>
            <person name="Guzman J."/>
            <person name="Poehlein A."/>
            <person name="Glaeser S.P."/>
            <person name="Schwengers O."/>
            <person name="Blom J."/>
            <person name="Hollensteiner J."/>
            <person name="Kampfer P."/>
            <person name="Vilcinskas A."/>
        </authorList>
    </citation>
    <scope>NUCLEOTIDE SEQUENCE [LARGE SCALE GENOMIC DNA]</scope>
    <source>
        <strain evidence="4">G163CM</strain>
    </source>
</reference>
<feature type="region of interest" description="Disordered" evidence="1">
    <location>
        <begin position="313"/>
        <end position="332"/>
    </location>
</feature>
<dbReference type="Pfam" id="PF25169">
    <property type="entry name" value="DUF7830"/>
    <property type="match status" value="1"/>
</dbReference>
<dbReference type="RefSeq" id="WP_231825513.1">
    <property type="nucleotide sequence ID" value="NZ_CP087880.1"/>
</dbReference>